<evidence type="ECO:0000256" key="2">
    <source>
        <dbReference type="ARBA" id="ARBA00022692"/>
    </source>
</evidence>
<dbReference type="PANTHER" id="PTHR12265">
    <property type="entry name" value="TRANSMEMBRANE PROTEIN 53"/>
    <property type="match status" value="1"/>
</dbReference>
<keyword evidence="4" id="KW-0472">Membrane</keyword>
<dbReference type="AlphaFoldDB" id="A0A4S4KW80"/>
<gene>
    <name evidence="7" type="ORF">EW026_g216</name>
</gene>
<comment type="caution">
    <text evidence="7">The sequence shown here is derived from an EMBL/GenBank/DDBJ whole genome shotgun (WGS) entry which is preliminary data.</text>
</comment>
<dbReference type="Pfam" id="PF05705">
    <property type="entry name" value="DUF829"/>
    <property type="match status" value="1"/>
</dbReference>
<dbReference type="PANTHER" id="PTHR12265:SF30">
    <property type="entry name" value="TRANSMEMBRANE PROTEIN 53"/>
    <property type="match status" value="1"/>
</dbReference>
<dbReference type="InterPro" id="IPR029058">
    <property type="entry name" value="AB_hydrolase_fold"/>
</dbReference>
<dbReference type="Proteomes" id="UP000309038">
    <property type="component" value="Unassembled WGS sequence"/>
</dbReference>
<evidence type="ECO:0000313" key="8">
    <source>
        <dbReference type="Proteomes" id="UP000309038"/>
    </source>
</evidence>
<proteinExistence type="inferred from homology"/>
<accession>A0A4S4KW80</accession>
<reference evidence="7 8" key="1">
    <citation type="submission" date="2019-02" db="EMBL/GenBank/DDBJ databases">
        <title>Genome sequencing of the rare red list fungi Phlebia centrifuga.</title>
        <authorList>
            <person name="Buettner E."/>
            <person name="Kellner H."/>
        </authorList>
    </citation>
    <scope>NUCLEOTIDE SEQUENCE [LARGE SCALE GENOMIC DNA]</scope>
    <source>
        <strain evidence="7 8">DSM 108282</strain>
    </source>
</reference>
<evidence type="ECO:0000256" key="1">
    <source>
        <dbReference type="ARBA" id="ARBA00007387"/>
    </source>
</evidence>
<dbReference type="SUPFAM" id="SSF53474">
    <property type="entry name" value="alpha/beta-Hydrolases"/>
    <property type="match status" value="1"/>
</dbReference>
<comment type="similarity">
    <text evidence="1">Belongs to the TMEM53 family.</text>
</comment>
<keyword evidence="3" id="KW-1133">Transmembrane helix</keyword>
<keyword evidence="5" id="KW-0539">Nucleus</keyword>
<dbReference type="GO" id="GO:0005640">
    <property type="term" value="C:nuclear outer membrane"/>
    <property type="evidence" value="ECO:0007669"/>
    <property type="project" value="UniProtKB-SubCell"/>
</dbReference>
<dbReference type="InterPro" id="IPR008547">
    <property type="entry name" value="DUF829_TMEM53"/>
</dbReference>
<evidence type="ECO:0000256" key="4">
    <source>
        <dbReference type="ARBA" id="ARBA00023136"/>
    </source>
</evidence>
<dbReference type="EMBL" id="SGPJ01000003">
    <property type="protein sequence ID" value="THH02651.1"/>
    <property type="molecule type" value="Genomic_DNA"/>
</dbReference>
<keyword evidence="2" id="KW-0812">Transmembrane</keyword>
<evidence type="ECO:0000256" key="3">
    <source>
        <dbReference type="ARBA" id="ARBA00022989"/>
    </source>
</evidence>
<sequence>MYPSSTLVLVKVDASWLWSSQSAREALLEPVADILDNAREDGSSSPSRGVLLHVMSNGGGMQLMTLSKVLAKRPGSSRRPPGLGPVALVLDSLPDGDGLRCMIVIYTSQTKNPIAKYAAVPLLAFLYSLFYLSYGNPPVLQEVRQRLNTPNLLPGFSASDASTGTDATPRLYVYSDADKMTRIAEVDSHVEEARRRGFDVRTEMFDKTAHVSHAKGDPERYWNAVAEIWRKARTRYEPKLFAKL</sequence>
<comment type="subcellular location">
    <subcellularLocation>
        <location evidence="6">Nucleus outer membrane</location>
        <topology evidence="6">Single-pass membrane protein</topology>
    </subcellularLocation>
</comment>
<name>A0A4S4KW80_9APHY</name>
<protein>
    <submittedName>
        <fullName evidence="7">Uncharacterized protein</fullName>
    </submittedName>
</protein>
<evidence type="ECO:0000256" key="6">
    <source>
        <dbReference type="ARBA" id="ARBA00034303"/>
    </source>
</evidence>
<organism evidence="7 8">
    <name type="scientific">Hermanssonia centrifuga</name>
    <dbReference type="NCBI Taxonomy" id="98765"/>
    <lineage>
        <taxon>Eukaryota</taxon>
        <taxon>Fungi</taxon>
        <taxon>Dikarya</taxon>
        <taxon>Basidiomycota</taxon>
        <taxon>Agaricomycotina</taxon>
        <taxon>Agaricomycetes</taxon>
        <taxon>Polyporales</taxon>
        <taxon>Meruliaceae</taxon>
        <taxon>Hermanssonia</taxon>
    </lineage>
</organism>
<keyword evidence="8" id="KW-1185">Reference proteome</keyword>
<evidence type="ECO:0000256" key="5">
    <source>
        <dbReference type="ARBA" id="ARBA00023242"/>
    </source>
</evidence>
<evidence type="ECO:0000313" key="7">
    <source>
        <dbReference type="EMBL" id="THH02651.1"/>
    </source>
</evidence>